<dbReference type="RefSeq" id="WP_200260908.1">
    <property type="nucleotide sequence ID" value="NZ_NRSH01000164.1"/>
</dbReference>
<organism evidence="15 16">
    <name type="scientific">Halorhodospira neutriphila</name>
    <dbReference type="NCBI Taxonomy" id="168379"/>
    <lineage>
        <taxon>Bacteria</taxon>
        <taxon>Pseudomonadati</taxon>
        <taxon>Pseudomonadota</taxon>
        <taxon>Gammaproteobacteria</taxon>
        <taxon>Chromatiales</taxon>
        <taxon>Ectothiorhodospiraceae</taxon>
        <taxon>Halorhodospira</taxon>
    </lineage>
</organism>
<dbReference type="InterPro" id="IPR006700">
    <property type="entry name" value="RsmE"/>
</dbReference>
<protein>
    <recommendedName>
        <fullName evidence="4 12">Ribosomal RNA small subunit methyltransferase E</fullName>
        <ecNumber evidence="3 12">2.1.1.193</ecNumber>
    </recommendedName>
</protein>
<sequence>MARLYLPLPLAAGSELELPADTAAHARALRLQPGAPVTLFNGAGGEHPSTVSAVERRRVTVQVGPHEPVERELPVAVQLLQAVGKGERMDTAVEKATELGVTELVPVLTERTVVRLDAKRAAKRRRHWQAVAASACEQCGRNRLPAIAEPTPLAGAWAQAAPYPLRLTLDPEAAPSLGATAGGGATAVLIGPEGGLTPAELEAAERQGFRRVRSGARTLRTETAAVVALAAVGLAAGEL</sequence>
<proteinExistence type="inferred from homology"/>
<evidence type="ECO:0000256" key="1">
    <source>
        <dbReference type="ARBA" id="ARBA00004496"/>
    </source>
</evidence>
<comment type="similarity">
    <text evidence="2 12">Belongs to the RNA methyltransferase RsmE family.</text>
</comment>
<dbReference type="CDD" id="cd18084">
    <property type="entry name" value="RsmE-like"/>
    <property type="match status" value="1"/>
</dbReference>
<comment type="caution">
    <text evidence="15">The sequence shown here is derived from an EMBL/GenBank/DDBJ whole genome shotgun (WGS) entry which is preliminary data.</text>
</comment>
<evidence type="ECO:0000256" key="10">
    <source>
        <dbReference type="ARBA" id="ARBA00025699"/>
    </source>
</evidence>
<evidence type="ECO:0000259" key="13">
    <source>
        <dbReference type="Pfam" id="PF04452"/>
    </source>
</evidence>
<dbReference type="InterPro" id="IPR029026">
    <property type="entry name" value="tRNA_m1G_MTases_N"/>
</dbReference>
<dbReference type="Gene3D" id="3.40.1280.10">
    <property type="match status" value="1"/>
</dbReference>
<evidence type="ECO:0000256" key="5">
    <source>
        <dbReference type="ARBA" id="ARBA00022490"/>
    </source>
</evidence>
<dbReference type="InterPro" id="IPR015947">
    <property type="entry name" value="PUA-like_sf"/>
</dbReference>
<dbReference type="PIRSF" id="PIRSF015601">
    <property type="entry name" value="MTase_slr0722"/>
    <property type="match status" value="1"/>
</dbReference>
<evidence type="ECO:0000256" key="8">
    <source>
        <dbReference type="ARBA" id="ARBA00022679"/>
    </source>
</evidence>
<evidence type="ECO:0000256" key="12">
    <source>
        <dbReference type="PIRNR" id="PIRNR015601"/>
    </source>
</evidence>
<keyword evidence="16" id="KW-1185">Reference proteome</keyword>
<dbReference type="EMBL" id="NRSH01000164">
    <property type="protein sequence ID" value="MBK1727501.1"/>
    <property type="molecule type" value="Genomic_DNA"/>
</dbReference>
<keyword evidence="8 12" id="KW-0808">Transferase</keyword>
<accession>A0ABS1E6Z6</accession>
<dbReference type="SUPFAM" id="SSF75217">
    <property type="entry name" value="alpha/beta knot"/>
    <property type="match status" value="1"/>
</dbReference>
<evidence type="ECO:0000313" key="16">
    <source>
        <dbReference type="Proteomes" id="UP000738126"/>
    </source>
</evidence>
<dbReference type="Gene3D" id="2.40.240.20">
    <property type="entry name" value="Hypothetical PUA domain-like, domain 1"/>
    <property type="match status" value="1"/>
</dbReference>
<comment type="catalytic activity">
    <reaction evidence="11 12">
        <text>uridine(1498) in 16S rRNA + S-adenosyl-L-methionine = N(3)-methyluridine(1498) in 16S rRNA + S-adenosyl-L-homocysteine + H(+)</text>
        <dbReference type="Rhea" id="RHEA:42920"/>
        <dbReference type="Rhea" id="RHEA-COMP:10283"/>
        <dbReference type="Rhea" id="RHEA-COMP:10284"/>
        <dbReference type="ChEBI" id="CHEBI:15378"/>
        <dbReference type="ChEBI" id="CHEBI:57856"/>
        <dbReference type="ChEBI" id="CHEBI:59789"/>
        <dbReference type="ChEBI" id="CHEBI:65315"/>
        <dbReference type="ChEBI" id="CHEBI:74502"/>
        <dbReference type="EC" id="2.1.1.193"/>
    </reaction>
</comment>
<gene>
    <name evidence="15" type="ORF">CKO13_10860</name>
</gene>
<evidence type="ECO:0000256" key="2">
    <source>
        <dbReference type="ARBA" id="ARBA00005528"/>
    </source>
</evidence>
<evidence type="ECO:0000256" key="11">
    <source>
        <dbReference type="ARBA" id="ARBA00047944"/>
    </source>
</evidence>
<dbReference type="Proteomes" id="UP000738126">
    <property type="component" value="Unassembled WGS sequence"/>
</dbReference>
<comment type="subcellular location">
    <subcellularLocation>
        <location evidence="1 12">Cytoplasm</location>
    </subcellularLocation>
</comment>
<comment type="function">
    <text evidence="10 12">Specifically methylates the N3 position of the uracil ring of uridine 1498 (m3U1498) in 16S rRNA. Acts on the fully assembled 30S ribosomal subunit.</text>
</comment>
<feature type="domain" description="Ribosomal RNA small subunit methyltransferase E PUA-like" evidence="14">
    <location>
        <begin position="19"/>
        <end position="63"/>
    </location>
</feature>
<keyword evidence="7 12" id="KW-0489">Methyltransferase</keyword>
<keyword evidence="5 12" id="KW-0963">Cytoplasm</keyword>
<reference evidence="15 16" key="1">
    <citation type="journal article" date="2020" name="Microorganisms">
        <title>Osmotic Adaptation and Compatible Solute Biosynthesis of Phototrophic Bacteria as Revealed from Genome Analyses.</title>
        <authorList>
            <person name="Imhoff J.F."/>
            <person name="Rahn T."/>
            <person name="Kunzel S."/>
            <person name="Keller A."/>
            <person name="Neulinger S.C."/>
        </authorList>
    </citation>
    <scope>NUCLEOTIDE SEQUENCE [LARGE SCALE GENOMIC DNA]</scope>
    <source>
        <strain evidence="15 16">DSM 15116</strain>
    </source>
</reference>
<name>A0ABS1E6Z6_9GAMM</name>
<dbReference type="PANTHER" id="PTHR30027:SF3">
    <property type="entry name" value="16S RRNA (URACIL(1498)-N(3))-METHYLTRANSFERASE"/>
    <property type="match status" value="1"/>
</dbReference>
<evidence type="ECO:0000256" key="7">
    <source>
        <dbReference type="ARBA" id="ARBA00022603"/>
    </source>
</evidence>
<dbReference type="Pfam" id="PF04452">
    <property type="entry name" value="Methyltrans_RNA"/>
    <property type="match status" value="1"/>
</dbReference>
<dbReference type="InterPro" id="IPR029028">
    <property type="entry name" value="Alpha/beta_knot_MTases"/>
</dbReference>
<keyword evidence="9 12" id="KW-0949">S-adenosyl-L-methionine</keyword>
<evidence type="ECO:0000256" key="4">
    <source>
        <dbReference type="ARBA" id="ARBA00013673"/>
    </source>
</evidence>
<keyword evidence="6 12" id="KW-0698">rRNA processing</keyword>
<evidence type="ECO:0000256" key="3">
    <source>
        <dbReference type="ARBA" id="ARBA00012328"/>
    </source>
</evidence>
<dbReference type="InterPro" id="IPR046886">
    <property type="entry name" value="RsmE_MTase_dom"/>
</dbReference>
<evidence type="ECO:0000313" key="15">
    <source>
        <dbReference type="EMBL" id="MBK1727501.1"/>
    </source>
</evidence>
<dbReference type="NCBIfam" id="TIGR00046">
    <property type="entry name" value="RsmE family RNA methyltransferase"/>
    <property type="match status" value="1"/>
</dbReference>
<evidence type="ECO:0000256" key="6">
    <source>
        <dbReference type="ARBA" id="ARBA00022552"/>
    </source>
</evidence>
<evidence type="ECO:0000256" key="9">
    <source>
        <dbReference type="ARBA" id="ARBA00022691"/>
    </source>
</evidence>
<dbReference type="PANTHER" id="PTHR30027">
    <property type="entry name" value="RIBOSOMAL RNA SMALL SUBUNIT METHYLTRANSFERASE E"/>
    <property type="match status" value="1"/>
</dbReference>
<dbReference type="Pfam" id="PF20260">
    <property type="entry name" value="PUA_4"/>
    <property type="match status" value="1"/>
</dbReference>
<dbReference type="InterPro" id="IPR046887">
    <property type="entry name" value="RsmE_PUA-like"/>
</dbReference>
<evidence type="ECO:0000259" key="14">
    <source>
        <dbReference type="Pfam" id="PF20260"/>
    </source>
</evidence>
<dbReference type="EC" id="2.1.1.193" evidence="3 12"/>
<feature type="domain" description="Ribosomal RNA small subunit methyltransferase E methyltransferase" evidence="13">
    <location>
        <begin position="72"/>
        <end position="232"/>
    </location>
</feature>
<dbReference type="SUPFAM" id="SSF88697">
    <property type="entry name" value="PUA domain-like"/>
    <property type="match status" value="1"/>
</dbReference>
<dbReference type="NCBIfam" id="NF008692">
    <property type="entry name" value="PRK11713.1-5"/>
    <property type="match status" value="1"/>
</dbReference>